<gene>
    <name evidence="1" type="ORF">NEMBOFW57_004668</name>
</gene>
<dbReference type="Proteomes" id="UP001197093">
    <property type="component" value="Unassembled WGS sequence"/>
</dbReference>
<evidence type="ECO:0008006" key="3">
    <source>
        <dbReference type="Google" id="ProtNLM"/>
    </source>
</evidence>
<keyword evidence="2" id="KW-1185">Reference proteome</keyword>
<comment type="caution">
    <text evidence="1">The sequence shown here is derived from an EMBL/GenBank/DDBJ whole genome shotgun (WGS) entry which is preliminary data.</text>
</comment>
<dbReference type="AlphaFoldDB" id="A0AAD4F9X5"/>
<proteinExistence type="predicted"/>
<protein>
    <recommendedName>
        <fullName evidence="3">Aminoglycoside phosphotransferase domain-containing protein</fullName>
    </recommendedName>
</protein>
<sequence>MATPIHVRDSVRQIDSTSWLIGRSHILRHIQGPYDGDCLWKNTTTANSCYTLSPAPSPPPCTTPLLPDDPHVRQIHDAGNASAVFSFGNEIIIKVRIACDGTRREPETLAFLARHRQRLSFDIPTVLFYAEEDGKTFLCEPHVRGRRLNEAWWDMGEERRENVVARVAAR</sequence>
<reference evidence="1" key="1">
    <citation type="submission" date="2023-02" db="EMBL/GenBank/DDBJ databases">
        <authorList>
            <person name="Palmer J.M."/>
        </authorList>
    </citation>
    <scope>NUCLEOTIDE SEQUENCE</scope>
    <source>
        <strain evidence="1">FW57</strain>
    </source>
</reference>
<evidence type="ECO:0000313" key="2">
    <source>
        <dbReference type="Proteomes" id="UP001197093"/>
    </source>
</evidence>
<organism evidence="1 2">
    <name type="scientific">Staphylotrichum longicolle</name>
    <dbReference type="NCBI Taxonomy" id="669026"/>
    <lineage>
        <taxon>Eukaryota</taxon>
        <taxon>Fungi</taxon>
        <taxon>Dikarya</taxon>
        <taxon>Ascomycota</taxon>
        <taxon>Pezizomycotina</taxon>
        <taxon>Sordariomycetes</taxon>
        <taxon>Sordariomycetidae</taxon>
        <taxon>Sordariales</taxon>
        <taxon>Chaetomiaceae</taxon>
        <taxon>Staphylotrichum</taxon>
    </lineage>
</organism>
<evidence type="ECO:0000313" key="1">
    <source>
        <dbReference type="EMBL" id="KAG7294592.1"/>
    </source>
</evidence>
<name>A0AAD4F9X5_9PEZI</name>
<dbReference type="EMBL" id="JAHCVI010000001">
    <property type="protein sequence ID" value="KAG7294592.1"/>
    <property type="molecule type" value="Genomic_DNA"/>
</dbReference>
<accession>A0AAD4F9X5</accession>